<proteinExistence type="predicted"/>
<evidence type="ECO:0000313" key="2">
    <source>
        <dbReference type="Proteomes" id="UP001497700"/>
    </source>
</evidence>
<evidence type="ECO:0000313" key="1">
    <source>
        <dbReference type="EMBL" id="KAI4869753.1"/>
    </source>
</evidence>
<gene>
    <name evidence="1" type="ORF">F4820DRAFT_405869</name>
</gene>
<dbReference type="EMBL" id="MU393428">
    <property type="protein sequence ID" value="KAI4869753.1"/>
    <property type="molecule type" value="Genomic_DNA"/>
</dbReference>
<comment type="caution">
    <text evidence="1">The sequence shown here is derived from an EMBL/GenBank/DDBJ whole genome shotgun (WGS) entry which is preliminary data.</text>
</comment>
<dbReference type="Proteomes" id="UP001497700">
    <property type="component" value="Unassembled WGS sequence"/>
</dbReference>
<protein>
    <submittedName>
        <fullName evidence="1">HET-domain-containing protein</fullName>
    </submittedName>
</protein>
<keyword evidence="2" id="KW-1185">Reference proteome</keyword>
<organism evidence="1 2">
    <name type="scientific">Hypoxylon rubiginosum</name>
    <dbReference type="NCBI Taxonomy" id="110542"/>
    <lineage>
        <taxon>Eukaryota</taxon>
        <taxon>Fungi</taxon>
        <taxon>Dikarya</taxon>
        <taxon>Ascomycota</taxon>
        <taxon>Pezizomycotina</taxon>
        <taxon>Sordariomycetes</taxon>
        <taxon>Xylariomycetidae</taxon>
        <taxon>Xylariales</taxon>
        <taxon>Hypoxylaceae</taxon>
        <taxon>Hypoxylon</taxon>
    </lineage>
</organism>
<reference evidence="1 2" key="1">
    <citation type="journal article" date="2022" name="New Phytol.">
        <title>Ecological generalism drives hyperdiversity of secondary metabolite gene clusters in xylarialean endophytes.</title>
        <authorList>
            <person name="Franco M.E.E."/>
            <person name="Wisecaver J.H."/>
            <person name="Arnold A.E."/>
            <person name="Ju Y.M."/>
            <person name="Slot J.C."/>
            <person name="Ahrendt S."/>
            <person name="Moore L.P."/>
            <person name="Eastman K.E."/>
            <person name="Scott K."/>
            <person name="Konkel Z."/>
            <person name="Mondo S.J."/>
            <person name="Kuo A."/>
            <person name="Hayes R.D."/>
            <person name="Haridas S."/>
            <person name="Andreopoulos B."/>
            <person name="Riley R."/>
            <person name="LaButti K."/>
            <person name="Pangilinan J."/>
            <person name="Lipzen A."/>
            <person name="Amirebrahimi M."/>
            <person name="Yan J."/>
            <person name="Adam C."/>
            <person name="Keymanesh K."/>
            <person name="Ng V."/>
            <person name="Louie K."/>
            <person name="Northen T."/>
            <person name="Drula E."/>
            <person name="Henrissat B."/>
            <person name="Hsieh H.M."/>
            <person name="Youens-Clark K."/>
            <person name="Lutzoni F."/>
            <person name="Miadlikowska J."/>
            <person name="Eastwood D.C."/>
            <person name="Hamelin R.C."/>
            <person name="Grigoriev I.V."/>
            <person name="U'Ren J.M."/>
        </authorList>
    </citation>
    <scope>NUCLEOTIDE SEQUENCE [LARGE SCALE GENOMIC DNA]</scope>
    <source>
        <strain evidence="1 2">CBS 119005</strain>
    </source>
</reference>
<accession>A0ACB9ZDN1</accession>
<sequence>MVQYSPLDPNRSEIRVLVLQRGKTSDPIRCTLRTVSLDSPPYFEALSYVWGDMSVKKPITVDGEEFQVTVNLESALRALRRPFRQRTLWVDAVCINQDDIPEKNVQVPQMGRLYGSAGSVLVWLGPSDLNIQTAVSWAQTYIAKKYTSSSAYWLKLDVRAKFSESAKHEKGRASLQALEGYLDLLGLPYWNRMWTFQEFCLPDEEPICYCGDVAFRATTIQAAQAAILQAGIGFLDQLMETSAREWSQLSDEEKEERSKIKSRIESKCQVVLGNMLPPLHKMRNDWRGAENPLLYLTGTTAERNCYDKRDKVYALYGMAPAIQQVYPPDYAKPVKDVVLETTAYMINHEQAPVIWAFFELRPDRLSDTSYPSWVPDFAVVSPNTPSRGAGVADSLRRSEDAPPAKVDADLSTAHLWARSLGTCKVVLKFDSLASNVLINQFCGLLKKGPSQALESDVGKSIRNPDTLTPRMARAFVAHHVRQHEYSTEEILNTFDLIFDFNTPSRPIGNHCWAMIEDVAEDLRGKTLFVTAGGCFGIGVGDIKDGDLVTIPPQTRAPMVLTRESNISTNGAEYYRIVGTAYVDGIMKGEFLDADLAVTIEKQELEELLIH</sequence>
<name>A0ACB9ZDN1_9PEZI</name>